<evidence type="ECO:0000313" key="3">
    <source>
        <dbReference type="Proteomes" id="UP000034513"/>
    </source>
</evidence>
<proteinExistence type="predicted"/>
<accession>A0A0M2ZR56</accession>
<keyword evidence="3" id="KW-1185">Reference proteome</keyword>
<protein>
    <submittedName>
        <fullName evidence="2">Uncharacterized protein</fullName>
    </submittedName>
</protein>
<reference evidence="1 3" key="1">
    <citation type="submission" date="2015-04" db="EMBL/GenBank/DDBJ databases">
        <title>Evaluation of non-dairy Lactococcus lactis with potential dairy applications reveals extensive phenotype-genotype disparity.</title>
        <authorList>
            <person name="Cavanagh D."/>
            <person name="Casey A."/>
            <person name="Altermann E."/>
            <person name="Cotter P."/>
            <person name="Fitzgerald G.F."/>
            <person name="McAuliffe O."/>
        </authorList>
    </citation>
    <scope>NUCLEOTIDE SEQUENCE [LARGE SCALE GENOMIC DNA]</scope>
    <source>
        <strain evidence="1 3">DPC6856</strain>
    </source>
</reference>
<evidence type="ECO:0000313" key="2">
    <source>
        <dbReference type="EMBL" id="QSD62547.1"/>
    </source>
</evidence>
<dbReference type="AlphaFoldDB" id="A0A0M2ZR56"/>
<organism evidence="2 4">
    <name type="scientific">Lactococcus lactis subsp. cremoris</name>
    <name type="common">Streptococcus cremoris</name>
    <dbReference type="NCBI Taxonomy" id="1359"/>
    <lineage>
        <taxon>Bacteria</taxon>
        <taxon>Bacillati</taxon>
        <taxon>Bacillota</taxon>
        <taxon>Bacilli</taxon>
        <taxon>Lactobacillales</taxon>
        <taxon>Streptococcaceae</taxon>
        <taxon>Lactococcus</taxon>
    </lineage>
</organism>
<sequence>MLDFCEFPIKFINYQTLQFNCFLVFYTKKDPTGLLEDIFEFFLQIVNIEVFTKEISK</sequence>
<dbReference type="EMBL" id="CP032148">
    <property type="protein sequence ID" value="QSD62547.1"/>
    <property type="molecule type" value="Genomic_DNA"/>
</dbReference>
<dbReference type="Proteomes" id="UP000663552">
    <property type="component" value="Chromosome"/>
</dbReference>
<dbReference type="EMBL" id="LAVW01000143">
    <property type="protein sequence ID" value="KKW70952.1"/>
    <property type="molecule type" value="Genomic_DNA"/>
</dbReference>
<gene>
    <name evidence="2" type="ORF">LL1196_0905</name>
    <name evidence="1" type="ORF">VN93_1915</name>
</gene>
<name>A0A0M2ZR56_LACLC</name>
<evidence type="ECO:0000313" key="4">
    <source>
        <dbReference type="Proteomes" id="UP000663552"/>
    </source>
</evidence>
<reference evidence="2" key="2">
    <citation type="journal article" date="2020" name="Mol. Microbiol.">
        <title>The CWPS Rubik's cube: Linking diversity of cell wall polysaccharide structures with the encoded biosynthetic machinery of selected Lactococcus lactis strains.</title>
        <authorList>
            <person name="Mahony J."/>
            <person name="Frantzen C."/>
            <person name="Vinogradov E."/>
            <person name="Sadovskaya I."/>
            <person name="Theodorou I."/>
            <person name="Kelleher P."/>
            <person name="Chapot-Chartier M.P."/>
            <person name="Cambillau C."/>
            <person name="Holo H."/>
            <person name="van Sinderen D."/>
        </authorList>
    </citation>
    <scope>NUCLEOTIDE SEQUENCE</scope>
    <source>
        <strain evidence="2">1196</strain>
    </source>
</reference>
<evidence type="ECO:0000313" key="1">
    <source>
        <dbReference type="EMBL" id="KKW70952.1"/>
    </source>
</evidence>
<dbReference type="Proteomes" id="UP000034513">
    <property type="component" value="Unassembled WGS sequence"/>
</dbReference>